<dbReference type="AlphaFoldDB" id="A0ABD3QMR7"/>
<keyword evidence="1" id="KW-1133">Transmembrane helix</keyword>
<evidence type="ECO:0000313" key="2">
    <source>
        <dbReference type="EMBL" id="KAL3799020.1"/>
    </source>
</evidence>
<dbReference type="InterPro" id="IPR006461">
    <property type="entry name" value="PLAC_motif_containing"/>
</dbReference>
<accession>A0ABD3QMR7</accession>
<gene>
    <name evidence="2" type="ORF">HJC23_005159</name>
</gene>
<name>A0ABD3QMR7_9STRA</name>
<keyword evidence="1" id="KW-0812">Transmembrane</keyword>
<dbReference type="Pfam" id="PF04749">
    <property type="entry name" value="PLAC8"/>
    <property type="match status" value="1"/>
</dbReference>
<organism evidence="2 3">
    <name type="scientific">Cyclotella cryptica</name>
    <dbReference type="NCBI Taxonomy" id="29204"/>
    <lineage>
        <taxon>Eukaryota</taxon>
        <taxon>Sar</taxon>
        <taxon>Stramenopiles</taxon>
        <taxon>Ochrophyta</taxon>
        <taxon>Bacillariophyta</taxon>
        <taxon>Coscinodiscophyceae</taxon>
        <taxon>Thalassiosirophycidae</taxon>
        <taxon>Stephanodiscales</taxon>
        <taxon>Stephanodiscaceae</taxon>
        <taxon>Cyclotella</taxon>
    </lineage>
</organism>
<evidence type="ECO:0000313" key="3">
    <source>
        <dbReference type="Proteomes" id="UP001516023"/>
    </source>
</evidence>
<keyword evidence="1" id="KW-0472">Membrane</keyword>
<feature type="transmembrane region" description="Helical" evidence="1">
    <location>
        <begin position="142"/>
        <end position="160"/>
    </location>
</feature>
<dbReference type="NCBIfam" id="TIGR01571">
    <property type="entry name" value="A_thal_Cys_rich"/>
    <property type="match status" value="1"/>
</dbReference>
<feature type="transmembrane region" description="Helical" evidence="1">
    <location>
        <begin position="172"/>
        <end position="193"/>
    </location>
</feature>
<comment type="caution">
    <text evidence="2">The sequence shown here is derived from an EMBL/GenBank/DDBJ whole genome shotgun (WGS) entry which is preliminary data.</text>
</comment>
<reference evidence="2 3" key="1">
    <citation type="journal article" date="2020" name="G3 (Bethesda)">
        <title>Improved Reference Genome for Cyclotella cryptica CCMP332, a Model for Cell Wall Morphogenesis, Salinity Adaptation, and Lipid Production in Diatoms (Bacillariophyta).</title>
        <authorList>
            <person name="Roberts W.R."/>
            <person name="Downey K.M."/>
            <person name="Ruck E.C."/>
            <person name="Traller J.C."/>
            <person name="Alverson A.J."/>
        </authorList>
    </citation>
    <scope>NUCLEOTIDE SEQUENCE [LARGE SCALE GENOMIC DNA]</scope>
    <source>
        <strain evidence="2 3">CCMP332</strain>
    </source>
</reference>
<evidence type="ECO:0000256" key="1">
    <source>
        <dbReference type="SAM" id="Phobius"/>
    </source>
</evidence>
<sequence length="258" mass="28306">MSETAYKEGAFVDEQSKDIPVKVHIISPSTLPEGYVFEAEVGAPGNKKTISVEVPEGGVVEGQVFLVPLPADFAVGEPQLNIPTGRWKDGLFDLANAGICHPSLWCACCCTQIGMGQVMQRMRLNWLGDIGYDASTKKTFKVVLALLVSYTVFSMSLEILEGSKSYYEIPAYIAPLKFIGGMLFTIWSVYALMRTRENVRAKYSIPEERCNGCEDLCCSVWCSCCVVAQMARHTGEYETYKGSCCSETGMAAHTPTIV</sequence>
<dbReference type="EMBL" id="JABMIG020000042">
    <property type="protein sequence ID" value="KAL3799020.1"/>
    <property type="molecule type" value="Genomic_DNA"/>
</dbReference>
<protein>
    <submittedName>
        <fullName evidence="2">Uncharacterized protein</fullName>
    </submittedName>
</protein>
<proteinExistence type="predicted"/>
<keyword evidence="3" id="KW-1185">Reference proteome</keyword>
<dbReference type="Proteomes" id="UP001516023">
    <property type="component" value="Unassembled WGS sequence"/>
</dbReference>